<dbReference type="GO" id="GO:0046872">
    <property type="term" value="F:metal ion binding"/>
    <property type="evidence" value="ECO:0007669"/>
    <property type="project" value="UniProtKB-KW"/>
</dbReference>
<gene>
    <name evidence="3" type="ORF">METZ01_LOCUS157249</name>
</gene>
<dbReference type="InterPro" id="IPR032466">
    <property type="entry name" value="Metal_Hydrolase"/>
</dbReference>
<keyword evidence="2" id="KW-0378">Hydrolase</keyword>
<proteinExistence type="predicted"/>
<reference evidence="3" key="1">
    <citation type="submission" date="2018-05" db="EMBL/GenBank/DDBJ databases">
        <authorList>
            <person name="Lanie J.A."/>
            <person name="Ng W.-L."/>
            <person name="Kazmierczak K.M."/>
            <person name="Andrzejewski T.M."/>
            <person name="Davidsen T.M."/>
            <person name="Wayne K.J."/>
            <person name="Tettelin H."/>
            <person name="Glass J.I."/>
            <person name="Rusch D."/>
            <person name="Podicherti R."/>
            <person name="Tsui H.-C.T."/>
            <person name="Winkler M.E."/>
        </authorList>
    </citation>
    <scope>NUCLEOTIDE SEQUENCE</scope>
</reference>
<dbReference type="InterPro" id="IPR018228">
    <property type="entry name" value="DNase_TatD-rel_CS"/>
</dbReference>
<protein>
    <recommendedName>
        <fullName evidence="4">LuxR family transcriptional regulator</fullName>
    </recommendedName>
</protein>
<dbReference type="Pfam" id="PF01026">
    <property type="entry name" value="TatD_DNase"/>
    <property type="match status" value="1"/>
</dbReference>
<dbReference type="InterPro" id="IPR001130">
    <property type="entry name" value="TatD-like"/>
</dbReference>
<dbReference type="EMBL" id="UINC01026622">
    <property type="protein sequence ID" value="SVB04395.1"/>
    <property type="molecule type" value="Genomic_DNA"/>
</dbReference>
<dbReference type="PANTHER" id="PTHR46124">
    <property type="entry name" value="D-AMINOACYL-TRNA DEACYLASE"/>
    <property type="match status" value="1"/>
</dbReference>
<name>A0A382AS83_9ZZZZ</name>
<dbReference type="GO" id="GO:0004536">
    <property type="term" value="F:DNA nuclease activity"/>
    <property type="evidence" value="ECO:0007669"/>
    <property type="project" value="InterPro"/>
</dbReference>
<dbReference type="AlphaFoldDB" id="A0A382AS83"/>
<dbReference type="SUPFAM" id="SSF51556">
    <property type="entry name" value="Metallo-dependent hydrolases"/>
    <property type="match status" value="1"/>
</dbReference>
<dbReference type="NCBIfam" id="TIGR00010">
    <property type="entry name" value="YchF/TatD family DNA exonuclease"/>
    <property type="match status" value="1"/>
</dbReference>
<dbReference type="GO" id="GO:0005829">
    <property type="term" value="C:cytosol"/>
    <property type="evidence" value="ECO:0007669"/>
    <property type="project" value="TreeGrafter"/>
</dbReference>
<evidence type="ECO:0000313" key="3">
    <source>
        <dbReference type="EMBL" id="SVB04395.1"/>
    </source>
</evidence>
<evidence type="ECO:0008006" key="4">
    <source>
        <dbReference type="Google" id="ProtNLM"/>
    </source>
</evidence>
<organism evidence="3">
    <name type="scientific">marine metagenome</name>
    <dbReference type="NCBI Taxonomy" id="408172"/>
    <lineage>
        <taxon>unclassified sequences</taxon>
        <taxon>metagenomes</taxon>
        <taxon>ecological metagenomes</taxon>
    </lineage>
</organism>
<sequence>MLVDSHCHLSYEGLCEQVPDVLERAREAGVTYMLCICSSLSEFGDISQVADNNSNVFCSVGIHPHESGKEPEIDAETLVKLAEHPKTIGIGETGLDFYYDNSPRNVQERNFRTHIQAARKTKLPLIIHTRDADQRTIEILREEHAEGPFPGVIHCFSAGEEVANCALELGLYISLSGIITFKNAQKLRNTVKSLPLDRILLETDSPFLAPMPHRGKKNEPAFVIHTAQKASEIFEISFDELADITTKNFFGLFTKATQ</sequence>
<dbReference type="PROSITE" id="PS01091">
    <property type="entry name" value="TATD_3"/>
    <property type="match status" value="1"/>
</dbReference>
<dbReference type="PIRSF" id="PIRSF005902">
    <property type="entry name" value="DNase_TatD"/>
    <property type="match status" value="1"/>
</dbReference>
<accession>A0A382AS83</accession>
<dbReference type="CDD" id="cd01310">
    <property type="entry name" value="TatD_DNAse"/>
    <property type="match status" value="1"/>
</dbReference>
<dbReference type="InterPro" id="IPR015991">
    <property type="entry name" value="TatD/YcfH-like"/>
</dbReference>
<dbReference type="GO" id="GO:0016788">
    <property type="term" value="F:hydrolase activity, acting on ester bonds"/>
    <property type="evidence" value="ECO:0007669"/>
    <property type="project" value="InterPro"/>
</dbReference>
<dbReference type="FunFam" id="3.20.20.140:FF:000005">
    <property type="entry name" value="TatD family hydrolase"/>
    <property type="match status" value="1"/>
</dbReference>
<dbReference type="Gene3D" id="3.20.20.140">
    <property type="entry name" value="Metal-dependent hydrolases"/>
    <property type="match status" value="1"/>
</dbReference>
<keyword evidence="1" id="KW-0479">Metal-binding</keyword>
<dbReference type="PANTHER" id="PTHR46124:SF2">
    <property type="entry name" value="D-AMINOACYL-TRNA DEACYLASE"/>
    <property type="match status" value="1"/>
</dbReference>
<evidence type="ECO:0000256" key="1">
    <source>
        <dbReference type="ARBA" id="ARBA00022723"/>
    </source>
</evidence>
<evidence type="ECO:0000256" key="2">
    <source>
        <dbReference type="ARBA" id="ARBA00022801"/>
    </source>
</evidence>